<feature type="transmembrane region" description="Helical" evidence="8">
    <location>
        <begin position="161"/>
        <end position="184"/>
    </location>
</feature>
<evidence type="ECO:0000256" key="8">
    <source>
        <dbReference type="SAM" id="Phobius"/>
    </source>
</evidence>
<dbReference type="Proteomes" id="UP000623172">
    <property type="component" value="Unassembled WGS sequence"/>
</dbReference>
<accession>A0A926D542</accession>
<comment type="similarity">
    <text evidence="2">Belongs to the GSP F family.</text>
</comment>
<reference evidence="10" key="1">
    <citation type="submission" date="2020-08" db="EMBL/GenBank/DDBJ databases">
        <title>Genome public.</title>
        <authorList>
            <person name="Liu C."/>
            <person name="Sun Q."/>
        </authorList>
    </citation>
    <scope>NUCLEOTIDE SEQUENCE</scope>
    <source>
        <strain evidence="10">NSJ-53</strain>
    </source>
</reference>
<dbReference type="PRINTS" id="PR00812">
    <property type="entry name" value="BCTERIALGSPF"/>
</dbReference>
<dbReference type="GO" id="GO:0015628">
    <property type="term" value="P:protein secretion by the type II secretion system"/>
    <property type="evidence" value="ECO:0007669"/>
    <property type="project" value="TreeGrafter"/>
</dbReference>
<evidence type="ECO:0000256" key="3">
    <source>
        <dbReference type="ARBA" id="ARBA00022475"/>
    </source>
</evidence>
<dbReference type="FunFam" id="1.20.81.30:FF:000001">
    <property type="entry name" value="Type II secretion system protein F"/>
    <property type="match status" value="1"/>
</dbReference>
<gene>
    <name evidence="10" type="ORF">H8696_04265</name>
</gene>
<evidence type="ECO:0000256" key="1">
    <source>
        <dbReference type="ARBA" id="ARBA00004429"/>
    </source>
</evidence>
<dbReference type="Gene3D" id="1.20.81.30">
    <property type="entry name" value="Type II secretion system (T2SS), domain F"/>
    <property type="match status" value="2"/>
</dbReference>
<evidence type="ECO:0000256" key="4">
    <source>
        <dbReference type="ARBA" id="ARBA00022519"/>
    </source>
</evidence>
<evidence type="ECO:0000256" key="2">
    <source>
        <dbReference type="ARBA" id="ARBA00005745"/>
    </source>
</evidence>
<dbReference type="EMBL" id="JACRSR010000001">
    <property type="protein sequence ID" value="MBC8531059.1"/>
    <property type="molecule type" value="Genomic_DNA"/>
</dbReference>
<dbReference type="InterPro" id="IPR003004">
    <property type="entry name" value="GspF/PilC"/>
</dbReference>
<dbReference type="RefSeq" id="WP_249315122.1">
    <property type="nucleotide sequence ID" value="NZ_JACRSR010000001.1"/>
</dbReference>
<keyword evidence="5 8" id="KW-0812">Transmembrane</keyword>
<protein>
    <submittedName>
        <fullName evidence="10">Type II secretion system F family protein</fullName>
    </submittedName>
</protein>
<dbReference type="GO" id="GO:0005886">
    <property type="term" value="C:plasma membrane"/>
    <property type="evidence" value="ECO:0007669"/>
    <property type="project" value="UniProtKB-SubCell"/>
</dbReference>
<evidence type="ECO:0000256" key="6">
    <source>
        <dbReference type="ARBA" id="ARBA00022989"/>
    </source>
</evidence>
<evidence type="ECO:0000313" key="10">
    <source>
        <dbReference type="EMBL" id="MBC8531059.1"/>
    </source>
</evidence>
<keyword evidence="6 8" id="KW-1133">Transmembrane helix</keyword>
<dbReference type="InterPro" id="IPR018076">
    <property type="entry name" value="T2SS_GspF_dom"/>
</dbReference>
<organism evidence="10 11">
    <name type="scientific">Gehongia tenuis</name>
    <dbReference type="NCBI Taxonomy" id="2763655"/>
    <lineage>
        <taxon>Bacteria</taxon>
        <taxon>Bacillati</taxon>
        <taxon>Bacillota</taxon>
        <taxon>Clostridia</taxon>
        <taxon>Christensenellales</taxon>
        <taxon>Christensenellaceae</taxon>
        <taxon>Gehongia</taxon>
    </lineage>
</organism>
<name>A0A926D542_9FIRM</name>
<keyword evidence="7 8" id="KW-0472">Membrane</keyword>
<sequence length="401" mass="44746">MPDYKYHAAELGGKTVRGKLRAADEQDLREQLKNEDLYLVDYEQTEEQRGGYRLRGKQLAEFCRELGAMLSSGVPLIRAIGIMAQRDIPAKVKNVYMNLYRSLQQGLVLSEAMEQQGNAFPELLIHMYRASEATGRLDQTSEKMAEHYEKSYHLNRKVKTAMIYPILLVVVTIAVVMIIFMVVLPKFFAVFESMNAPMPGVTRFMLTVSNGMRENWIWILIGILLIVLGVQALLRIPDVKMVTQRWKVHFPGIGRLMRIIYTARFARSLSSLYASGISIINALYNTQNTVGNVYVEAQFPEMIREVRNGGSLSGALAKVDGFDSKLAASVMIGEETGKLDDMLDATADTFDYEADMAVQRLTALIEPCLIIILAVVIGSIIISVMLPIITLYDTIGAAGGM</sequence>
<dbReference type="PANTHER" id="PTHR30012:SF0">
    <property type="entry name" value="TYPE II SECRETION SYSTEM PROTEIN F-RELATED"/>
    <property type="match status" value="1"/>
</dbReference>
<dbReference type="InterPro" id="IPR042094">
    <property type="entry name" value="T2SS_GspF_sf"/>
</dbReference>
<evidence type="ECO:0000256" key="5">
    <source>
        <dbReference type="ARBA" id="ARBA00022692"/>
    </source>
</evidence>
<evidence type="ECO:0000313" key="11">
    <source>
        <dbReference type="Proteomes" id="UP000623172"/>
    </source>
</evidence>
<feature type="transmembrane region" description="Helical" evidence="8">
    <location>
        <begin position="369"/>
        <end position="392"/>
    </location>
</feature>
<dbReference type="PANTHER" id="PTHR30012">
    <property type="entry name" value="GENERAL SECRETION PATHWAY PROTEIN"/>
    <property type="match status" value="1"/>
</dbReference>
<keyword evidence="11" id="KW-1185">Reference proteome</keyword>
<evidence type="ECO:0000259" key="9">
    <source>
        <dbReference type="Pfam" id="PF00482"/>
    </source>
</evidence>
<feature type="domain" description="Type II secretion system protein GspF" evidence="9">
    <location>
        <begin position="62"/>
        <end position="185"/>
    </location>
</feature>
<evidence type="ECO:0000256" key="7">
    <source>
        <dbReference type="ARBA" id="ARBA00023136"/>
    </source>
</evidence>
<comment type="caution">
    <text evidence="10">The sequence shown here is derived from an EMBL/GenBank/DDBJ whole genome shotgun (WGS) entry which is preliminary data.</text>
</comment>
<keyword evidence="3" id="KW-1003">Cell membrane</keyword>
<comment type="subcellular location">
    <subcellularLocation>
        <location evidence="1">Cell inner membrane</location>
        <topology evidence="1">Multi-pass membrane protein</topology>
    </subcellularLocation>
</comment>
<dbReference type="AlphaFoldDB" id="A0A926D542"/>
<proteinExistence type="inferred from homology"/>
<keyword evidence="4" id="KW-0997">Cell inner membrane</keyword>
<dbReference type="Pfam" id="PF00482">
    <property type="entry name" value="T2SSF"/>
    <property type="match status" value="2"/>
</dbReference>
<feature type="domain" description="Type II secretion system protein GspF" evidence="9">
    <location>
        <begin position="265"/>
        <end position="387"/>
    </location>
</feature>
<feature type="transmembrane region" description="Helical" evidence="8">
    <location>
        <begin position="216"/>
        <end position="236"/>
    </location>
</feature>